<feature type="compositionally biased region" description="Basic and acidic residues" evidence="21">
    <location>
        <begin position="538"/>
        <end position="547"/>
    </location>
</feature>
<dbReference type="Ensembl" id="ENSSLUT00000012431.1">
    <property type="protein sequence ID" value="ENSSLUP00000012021.1"/>
    <property type="gene ID" value="ENSSLUG00000005716.1"/>
</dbReference>
<reference evidence="24" key="1">
    <citation type="submission" date="2025-08" db="UniProtKB">
        <authorList>
            <consortium name="Ensembl"/>
        </authorList>
    </citation>
    <scope>IDENTIFICATION</scope>
</reference>
<dbReference type="GO" id="GO:0030833">
    <property type="term" value="P:regulation of actin filament polymerization"/>
    <property type="evidence" value="ECO:0007669"/>
    <property type="project" value="TreeGrafter"/>
</dbReference>
<evidence type="ECO:0000313" key="24">
    <source>
        <dbReference type="Ensembl" id="ENSSLUP00000012021.1"/>
    </source>
</evidence>
<feature type="compositionally biased region" description="Low complexity" evidence="21">
    <location>
        <begin position="298"/>
        <end position="317"/>
    </location>
</feature>
<evidence type="ECO:0000259" key="22">
    <source>
        <dbReference type="PROSITE" id="PS50002"/>
    </source>
</evidence>
<keyword evidence="14" id="KW-0175">Coiled coil</keyword>
<dbReference type="SUPFAM" id="SSF55753">
    <property type="entry name" value="Actin depolymerizing proteins"/>
    <property type="match status" value="1"/>
</dbReference>
<evidence type="ECO:0000256" key="9">
    <source>
        <dbReference type="ARBA" id="ARBA00022490"/>
    </source>
</evidence>
<evidence type="ECO:0000313" key="25">
    <source>
        <dbReference type="Proteomes" id="UP000694568"/>
    </source>
</evidence>
<keyword evidence="15" id="KW-0009">Actin-binding</keyword>
<dbReference type="PANTHER" id="PTHR10829">
    <property type="entry name" value="CORTACTIN AND DREBRIN"/>
    <property type="match status" value="1"/>
</dbReference>
<dbReference type="FunFam" id="3.40.20.10:FF:000032">
    <property type="entry name" value="Drebrin 1"/>
    <property type="match status" value="1"/>
</dbReference>
<evidence type="ECO:0000256" key="16">
    <source>
        <dbReference type="ARBA" id="ARBA00023212"/>
    </source>
</evidence>
<feature type="compositionally biased region" description="Polar residues" evidence="21">
    <location>
        <begin position="139"/>
        <end position="148"/>
    </location>
</feature>
<evidence type="ECO:0000256" key="13">
    <source>
        <dbReference type="ARBA" id="ARBA00022990"/>
    </source>
</evidence>
<dbReference type="Pfam" id="PF00241">
    <property type="entry name" value="Cofilin_ADF"/>
    <property type="match status" value="1"/>
</dbReference>
<dbReference type="GO" id="GO:0051015">
    <property type="term" value="F:actin filament binding"/>
    <property type="evidence" value="ECO:0007669"/>
    <property type="project" value="TreeGrafter"/>
</dbReference>
<dbReference type="GO" id="GO:0045211">
    <property type="term" value="C:postsynaptic membrane"/>
    <property type="evidence" value="ECO:0007669"/>
    <property type="project" value="TreeGrafter"/>
</dbReference>
<evidence type="ECO:0000256" key="2">
    <source>
        <dbReference type="ARBA" id="ARBA00004279"/>
    </source>
</evidence>
<evidence type="ECO:0000256" key="6">
    <source>
        <dbReference type="ARBA" id="ARBA00011039"/>
    </source>
</evidence>
<dbReference type="SMART" id="SM00326">
    <property type="entry name" value="SH3"/>
    <property type="match status" value="1"/>
</dbReference>
<dbReference type="GO" id="GO:0045773">
    <property type="term" value="P:positive regulation of axon extension"/>
    <property type="evidence" value="ECO:0007669"/>
    <property type="project" value="TreeGrafter"/>
</dbReference>
<comment type="subcellular location">
    <subcellularLocation>
        <location evidence="3">Cell junction</location>
    </subcellularLocation>
    <subcellularLocation>
        <location evidence="2">Cell projection</location>
        <location evidence="2">Dendrite</location>
    </subcellularLocation>
    <subcellularLocation>
        <location evidence="5">Cell projection</location>
        <location evidence="5">Growth cone</location>
    </subcellularLocation>
    <subcellularLocation>
        <location evidence="4">Cytoplasm</location>
        <location evidence="4">Cell cortex</location>
    </subcellularLocation>
    <subcellularLocation>
        <location evidence="1">Cytoplasm</location>
        <location evidence="1">Cytoskeleton</location>
    </subcellularLocation>
</comment>
<dbReference type="PANTHER" id="PTHR10829:SF9">
    <property type="entry name" value="ADF-H DOMAIN-CONTAINING PROTEIN"/>
    <property type="match status" value="1"/>
</dbReference>
<sequence>MSSQTVNLDTYSLSLLTAKEDILNPRSSTNWAIFAYDGVTNKLKLADSGAGGVAELAGKFHISKPQYGLCKVGSVETGGPRIAMISWVGQNVDDFRRTECASHIPAIKSFFKEAHAFISAEKVEDVTEEKIRAELSKAQAHTPTQWVRRSSRSADKEDLVGTNYRKTNAAMEMRRINRDSFWARAEVRQSKRKEEEKRRAAEERRRLERERISKERRDAEERDRKMNEKLQMIEEQRRKQAEQEEELRKKEKFRWDQDQREHMEDMRARLRRSESIEKAAEAAALVSQRSINPREFFRQLSSSSSQSPTSPGSSRTGKPFRRYQRSLTDTAFIFSKAEDSTSSSPYSSPLVSPFSRAPPSPIYRTTSPPTSPDFRPVTSPQRPRAPMSQPTSPLRPAPPASALPSVPQTNNQEQAEPKPPSPTQPSAPPASPTLLASSSPTYQIHSCVFNYIIFHPTDLNTSTHVHTELVSDVGYKVQAVLVEEDEEEDVEEHEEETAETQPQPCTVATEPVQAEAGEQDKEEEEKKKEEDKEEEEEGLKQDAEHALLVDPVEVVQEEEEAKEDGEENDQSGDSQAHSEPAEFAESAVTGSPLVLVSCYFDLIDMFTLHCYTGTRHLFLNDVLAERQMCVRALYDYQAEDESEISFEPGDIIKDVETVDKAWWRGWSKDGRQGLFPANYVETI</sequence>
<dbReference type="GO" id="GO:0070161">
    <property type="term" value="C:anchoring junction"/>
    <property type="evidence" value="ECO:0007669"/>
    <property type="project" value="UniProtKB-SubCell"/>
</dbReference>
<evidence type="ECO:0000256" key="10">
    <source>
        <dbReference type="ARBA" id="ARBA00022782"/>
    </source>
</evidence>
<evidence type="ECO:0000256" key="8">
    <source>
        <dbReference type="ARBA" id="ARBA00022473"/>
    </source>
</evidence>
<dbReference type="GO" id="GO:0014069">
    <property type="term" value="C:postsynaptic density"/>
    <property type="evidence" value="ECO:0007669"/>
    <property type="project" value="TreeGrafter"/>
</dbReference>
<dbReference type="Proteomes" id="UP000694568">
    <property type="component" value="Unplaced"/>
</dbReference>
<feature type="region of interest" description="Disordered" evidence="21">
    <location>
        <begin position="136"/>
        <end position="162"/>
    </location>
</feature>
<dbReference type="InterPro" id="IPR029006">
    <property type="entry name" value="ADF-H/Gelsolin-like_dom_sf"/>
</dbReference>
<reference evidence="24" key="2">
    <citation type="submission" date="2025-09" db="UniProtKB">
        <authorList>
            <consortium name="Ensembl"/>
        </authorList>
    </citation>
    <scope>IDENTIFICATION</scope>
</reference>
<evidence type="ECO:0000256" key="1">
    <source>
        <dbReference type="ARBA" id="ARBA00004245"/>
    </source>
</evidence>
<keyword evidence="9" id="KW-0963">Cytoplasm</keyword>
<organism evidence="24 25">
    <name type="scientific">Sander lucioperca</name>
    <name type="common">Pike-perch</name>
    <name type="synonym">Perca lucioperca</name>
    <dbReference type="NCBI Taxonomy" id="283035"/>
    <lineage>
        <taxon>Eukaryota</taxon>
        <taxon>Metazoa</taxon>
        <taxon>Chordata</taxon>
        <taxon>Craniata</taxon>
        <taxon>Vertebrata</taxon>
        <taxon>Euteleostomi</taxon>
        <taxon>Actinopterygii</taxon>
        <taxon>Neopterygii</taxon>
        <taxon>Teleostei</taxon>
        <taxon>Neoteleostei</taxon>
        <taxon>Acanthomorphata</taxon>
        <taxon>Eupercaria</taxon>
        <taxon>Perciformes</taxon>
        <taxon>Percoidei</taxon>
        <taxon>Percidae</taxon>
        <taxon>Luciopercinae</taxon>
        <taxon>Sander</taxon>
    </lineage>
</organism>
<dbReference type="SUPFAM" id="SSF50044">
    <property type="entry name" value="SH3-domain"/>
    <property type="match status" value="1"/>
</dbReference>
<feature type="region of interest" description="Disordered" evidence="21">
    <location>
        <begin position="484"/>
        <end position="584"/>
    </location>
</feature>
<dbReference type="PRINTS" id="PR00499">
    <property type="entry name" value="P67PHOX"/>
</dbReference>
<feature type="compositionally biased region" description="Pro residues" evidence="21">
    <location>
        <begin position="417"/>
        <end position="431"/>
    </location>
</feature>
<dbReference type="CDD" id="cd11281">
    <property type="entry name" value="ADF_drebrin_like"/>
    <property type="match status" value="1"/>
</dbReference>
<dbReference type="GO" id="GO:0030864">
    <property type="term" value="C:cortical actin cytoskeleton"/>
    <property type="evidence" value="ECO:0007669"/>
    <property type="project" value="TreeGrafter"/>
</dbReference>
<evidence type="ECO:0000256" key="7">
    <source>
        <dbReference type="ARBA" id="ARBA00022443"/>
    </source>
</evidence>
<protein>
    <recommendedName>
        <fullName evidence="18">Drebrin</fullName>
    </recommendedName>
    <alternativeName>
        <fullName evidence="19">Developmentally-regulated brain protein</fullName>
    </alternativeName>
</protein>
<name>A0A8D0CUE2_SANLU</name>
<feature type="compositionally biased region" description="Low complexity" evidence="21">
    <location>
        <begin position="340"/>
        <end position="355"/>
    </location>
</feature>
<keyword evidence="13" id="KW-0007">Acetylation</keyword>
<keyword evidence="11" id="KW-0524">Neurogenesis</keyword>
<keyword evidence="17" id="KW-0966">Cell projection</keyword>
<evidence type="ECO:0000256" key="5">
    <source>
        <dbReference type="ARBA" id="ARBA00004624"/>
    </source>
</evidence>
<keyword evidence="10" id="KW-0221">Differentiation</keyword>
<evidence type="ECO:0000256" key="20">
    <source>
        <dbReference type="PROSITE-ProRule" id="PRU00192"/>
    </source>
</evidence>
<dbReference type="InterPro" id="IPR002108">
    <property type="entry name" value="ADF-H"/>
</dbReference>
<dbReference type="Gene3D" id="2.30.30.40">
    <property type="entry name" value="SH3 Domains"/>
    <property type="match status" value="1"/>
</dbReference>
<evidence type="ECO:0000256" key="19">
    <source>
        <dbReference type="ARBA" id="ARBA00076970"/>
    </source>
</evidence>
<feature type="domain" description="ADF-H" evidence="23">
    <location>
        <begin position="5"/>
        <end position="136"/>
    </location>
</feature>
<accession>A0A8D0CUE2</accession>
<evidence type="ECO:0000256" key="21">
    <source>
        <dbReference type="SAM" id="MobiDB-lite"/>
    </source>
</evidence>
<evidence type="ECO:0000256" key="15">
    <source>
        <dbReference type="ARBA" id="ARBA00023203"/>
    </source>
</evidence>
<dbReference type="GO" id="GO:0030027">
    <property type="term" value="C:lamellipodium"/>
    <property type="evidence" value="ECO:0007669"/>
    <property type="project" value="TreeGrafter"/>
</dbReference>
<dbReference type="SMART" id="SM00102">
    <property type="entry name" value="ADF"/>
    <property type="match status" value="1"/>
</dbReference>
<dbReference type="GO" id="GO:0061003">
    <property type="term" value="P:positive regulation of dendritic spine morphogenesis"/>
    <property type="evidence" value="ECO:0007669"/>
    <property type="project" value="TreeGrafter"/>
</dbReference>
<evidence type="ECO:0000256" key="12">
    <source>
        <dbReference type="ARBA" id="ARBA00022949"/>
    </source>
</evidence>
<keyword evidence="7 20" id="KW-0728">SH3 domain</keyword>
<proteinExistence type="inferred from homology"/>
<dbReference type="InterPro" id="IPR035717">
    <property type="entry name" value="Drebrin-like_SH3"/>
</dbReference>
<dbReference type="PROSITE" id="PS50002">
    <property type="entry name" value="SH3"/>
    <property type="match status" value="1"/>
</dbReference>
<dbReference type="PRINTS" id="PR00452">
    <property type="entry name" value="SH3DOMAIN"/>
</dbReference>
<feature type="domain" description="SH3" evidence="22">
    <location>
        <begin position="625"/>
        <end position="683"/>
    </location>
</feature>
<keyword evidence="12" id="KW-0965">Cell junction</keyword>
<dbReference type="GO" id="GO:0030426">
    <property type="term" value="C:growth cone"/>
    <property type="evidence" value="ECO:0007669"/>
    <property type="project" value="UniProtKB-SubCell"/>
</dbReference>
<dbReference type="GeneTree" id="ENSGT00940000166263"/>
<evidence type="ECO:0000256" key="17">
    <source>
        <dbReference type="ARBA" id="ARBA00023273"/>
    </source>
</evidence>
<evidence type="ECO:0000256" key="3">
    <source>
        <dbReference type="ARBA" id="ARBA00004282"/>
    </source>
</evidence>
<dbReference type="Pfam" id="PF00018">
    <property type="entry name" value="SH3_1"/>
    <property type="match status" value="1"/>
</dbReference>
<keyword evidence="25" id="KW-1185">Reference proteome</keyword>
<keyword evidence="16" id="KW-0206">Cytoskeleton</keyword>
<dbReference type="InterPro" id="IPR001452">
    <property type="entry name" value="SH3_domain"/>
</dbReference>
<feature type="compositionally biased region" description="Acidic residues" evidence="21">
    <location>
        <begin position="484"/>
        <end position="498"/>
    </location>
</feature>
<dbReference type="GO" id="GO:0005884">
    <property type="term" value="C:actin filament"/>
    <property type="evidence" value="ECO:0007669"/>
    <property type="project" value="TreeGrafter"/>
</dbReference>
<evidence type="ECO:0000256" key="11">
    <source>
        <dbReference type="ARBA" id="ARBA00022902"/>
    </source>
</evidence>
<evidence type="ECO:0000256" key="18">
    <source>
        <dbReference type="ARBA" id="ARBA00073040"/>
    </source>
</evidence>
<feature type="compositionally biased region" description="Basic and acidic residues" evidence="21">
    <location>
        <begin position="187"/>
        <end position="280"/>
    </location>
</feature>
<dbReference type="CDD" id="cd11960">
    <property type="entry name" value="SH3_Abp1_eu"/>
    <property type="match status" value="1"/>
</dbReference>
<dbReference type="InterPro" id="IPR036028">
    <property type="entry name" value="SH3-like_dom_sf"/>
</dbReference>
<feature type="region of interest" description="Disordered" evidence="21">
    <location>
        <begin position="187"/>
        <end position="437"/>
    </location>
</feature>
<dbReference type="GO" id="GO:0030425">
    <property type="term" value="C:dendrite"/>
    <property type="evidence" value="ECO:0007669"/>
    <property type="project" value="UniProtKB-SubCell"/>
</dbReference>
<feature type="compositionally biased region" description="Acidic residues" evidence="21">
    <location>
        <begin position="555"/>
        <end position="570"/>
    </location>
</feature>
<comment type="similarity">
    <text evidence="6">Belongs to the ABP1 family.</text>
</comment>
<gene>
    <name evidence="24" type="primary">si:dkey-40c11.2</name>
</gene>
<dbReference type="FunFam" id="2.30.30.40:FF:000046">
    <property type="entry name" value="Drebrin-like protein isoform B"/>
    <property type="match status" value="1"/>
</dbReference>
<evidence type="ECO:0000256" key="14">
    <source>
        <dbReference type="ARBA" id="ARBA00023054"/>
    </source>
</evidence>
<dbReference type="AlphaFoldDB" id="A0A8D0CUE2"/>
<keyword evidence="8" id="KW-0217">Developmental protein</keyword>
<evidence type="ECO:0000256" key="4">
    <source>
        <dbReference type="ARBA" id="ARBA00004544"/>
    </source>
</evidence>
<dbReference type="PROSITE" id="PS51263">
    <property type="entry name" value="ADF_H"/>
    <property type="match status" value="1"/>
</dbReference>
<dbReference type="Gene3D" id="3.40.20.10">
    <property type="entry name" value="Severin"/>
    <property type="match status" value="1"/>
</dbReference>
<dbReference type="GO" id="GO:0098974">
    <property type="term" value="P:postsynaptic actin cytoskeleton organization"/>
    <property type="evidence" value="ECO:0007669"/>
    <property type="project" value="TreeGrafter"/>
</dbReference>
<dbReference type="GO" id="GO:0048812">
    <property type="term" value="P:neuron projection morphogenesis"/>
    <property type="evidence" value="ECO:0007669"/>
    <property type="project" value="TreeGrafter"/>
</dbReference>
<evidence type="ECO:0000259" key="23">
    <source>
        <dbReference type="PROSITE" id="PS51263"/>
    </source>
</evidence>